<dbReference type="Pfam" id="PF00448">
    <property type="entry name" value="SRP54"/>
    <property type="match status" value="1"/>
</dbReference>
<gene>
    <name evidence="6" type="ORF">S03H2_33387</name>
</gene>
<dbReference type="SMART" id="SM00963">
    <property type="entry name" value="SRP54_N"/>
    <property type="match status" value="1"/>
</dbReference>
<dbReference type="EMBL" id="BARU01020320">
    <property type="protein sequence ID" value="GAH48282.1"/>
    <property type="molecule type" value="Genomic_DNA"/>
</dbReference>
<reference evidence="6" key="1">
    <citation type="journal article" date="2014" name="Front. Microbiol.">
        <title>High frequency of phylogenetically diverse reductive dehalogenase-homologous genes in deep subseafloor sedimentary metagenomes.</title>
        <authorList>
            <person name="Kawai M."/>
            <person name="Futagami T."/>
            <person name="Toyoda A."/>
            <person name="Takaki Y."/>
            <person name="Nishi S."/>
            <person name="Hori S."/>
            <person name="Arai W."/>
            <person name="Tsubouchi T."/>
            <person name="Morono Y."/>
            <person name="Uchiyama I."/>
            <person name="Ito T."/>
            <person name="Fujiyama A."/>
            <person name="Inagaki F."/>
            <person name="Takami H."/>
        </authorList>
    </citation>
    <scope>NUCLEOTIDE SEQUENCE</scope>
    <source>
        <strain evidence="6">Expedition CK06-06</strain>
    </source>
</reference>
<dbReference type="SMART" id="SM00382">
    <property type="entry name" value="AAA"/>
    <property type="match status" value="1"/>
</dbReference>
<feature type="domain" description="SRP54-type proteins GTP-binding" evidence="4">
    <location>
        <begin position="84"/>
        <end position="262"/>
    </location>
</feature>
<dbReference type="Gene3D" id="1.20.120.140">
    <property type="entry name" value="Signal recognition particle SRP54, nucleotide-binding domain"/>
    <property type="match status" value="1"/>
</dbReference>
<feature type="non-terminal residue" evidence="6">
    <location>
        <position position="1"/>
    </location>
</feature>
<dbReference type="GO" id="GO:0048500">
    <property type="term" value="C:signal recognition particle"/>
    <property type="evidence" value="ECO:0007669"/>
    <property type="project" value="InterPro"/>
</dbReference>
<evidence type="ECO:0000259" key="5">
    <source>
        <dbReference type="SMART" id="SM00963"/>
    </source>
</evidence>
<dbReference type="InterPro" id="IPR042101">
    <property type="entry name" value="SRP54_N_sf"/>
</dbReference>
<name>X1FTF7_9ZZZZ</name>
<dbReference type="SUPFAM" id="SSF52540">
    <property type="entry name" value="P-loop containing nucleoside triphosphate hydrolases"/>
    <property type="match status" value="1"/>
</dbReference>
<protein>
    <recommendedName>
        <fullName evidence="7">SRP54-type proteins GTP-binding domain-containing protein</fullName>
    </recommendedName>
</protein>
<evidence type="ECO:0000313" key="6">
    <source>
        <dbReference type="EMBL" id="GAH48282.1"/>
    </source>
</evidence>
<dbReference type="InterPro" id="IPR013822">
    <property type="entry name" value="Signal_recog_particl_SRP54_hlx"/>
</dbReference>
<proteinExistence type="predicted"/>
<feature type="domain" description="AAA+ ATPase" evidence="3">
    <location>
        <begin position="83"/>
        <end position="230"/>
    </location>
</feature>
<dbReference type="Gene3D" id="3.40.50.300">
    <property type="entry name" value="P-loop containing nucleotide triphosphate hydrolases"/>
    <property type="match status" value="1"/>
</dbReference>
<dbReference type="GO" id="GO:0006614">
    <property type="term" value="P:SRP-dependent cotranslational protein targeting to membrane"/>
    <property type="evidence" value="ECO:0007669"/>
    <property type="project" value="InterPro"/>
</dbReference>
<dbReference type="InterPro" id="IPR027417">
    <property type="entry name" value="P-loop_NTPase"/>
</dbReference>
<keyword evidence="1" id="KW-0547">Nucleotide-binding</keyword>
<evidence type="ECO:0000256" key="1">
    <source>
        <dbReference type="ARBA" id="ARBA00022741"/>
    </source>
</evidence>
<accession>X1FTF7</accession>
<dbReference type="PANTHER" id="PTHR11564:SF5">
    <property type="entry name" value="SIGNAL RECOGNITION PARTICLE SUBUNIT SRP54"/>
    <property type="match status" value="1"/>
</dbReference>
<dbReference type="CDD" id="cd18539">
    <property type="entry name" value="SRP_G"/>
    <property type="match status" value="1"/>
</dbReference>
<evidence type="ECO:0008006" key="7">
    <source>
        <dbReference type="Google" id="ProtNLM"/>
    </source>
</evidence>
<dbReference type="InterPro" id="IPR000897">
    <property type="entry name" value="SRP54_GTPase_dom"/>
</dbReference>
<dbReference type="InterPro" id="IPR022941">
    <property type="entry name" value="SRP54"/>
</dbReference>
<evidence type="ECO:0000256" key="2">
    <source>
        <dbReference type="ARBA" id="ARBA00023134"/>
    </source>
</evidence>
<dbReference type="Pfam" id="PF02881">
    <property type="entry name" value="SRP54_N"/>
    <property type="match status" value="1"/>
</dbReference>
<dbReference type="AlphaFoldDB" id="X1FTF7"/>
<sequence>GSKGRLTEKDIDEALRQVRLALLEADVNFKVVKDFILRVRERALGAEVRQSLTPGQQIIKIVNEELIATLGGEPSRLTAAPQPPSVAMLVGLQGGGKTTTAAKLALHLKRSGQRLLLVAADNRRPAAIEQLVTLGKQLDIPVYNEGSNIPSKDICAHALAEARSLSANWVIVDTAGRLHIDEAMMAELTQVKKALAPDEILLVVDAMTGQDAVQMAEEFQARVSLTGLILTKMDGDARGGAALSIRWVSGVPIKFIGIGEKG</sequence>
<dbReference type="PANTHER" id="PTHR11564">
    <property type="entry name" value="SIGNAL RECOGNITION PARTICLE 54K PROTEIN SRP54"/>
    <property type="match status" value="1"/>
</dbReference>
<dbReference type="GO" id="GO:0003924">
    <property type="term" value="F:GTPase activity"/>
    <property type="evidence" value="ECO:0007669"/>
    <property type="project" value="InterPro"/>
</dbReference>
<dbReference type="GO" id="GO:0005525">
    <property type="term" value="F:GTP binding"/>
    <property type="evidence" value="ECO:0007669"/>
    <property type="project" value="UniProtKB-KW"/>
</dbReference>
<dbReference type="InterPro" id="IPR003593">
    <property type="entry name" value="AAA+_ATPase"/>
</dbReference>
<keyword evidence="2" id="KW-0342">GTP-binding</keyword>
<comment type="caution">
    <text evidence="6">The sequence shown here is derived from an EMBL/GenBank/DDBJ whole genome shotgun (WGS) entry which is preliminary data.</text>
</comment>
<organism evidence="6">
    <name type="scientific">marine sediment metagenome</name>
    <dbReference type="NCBI Taxonomy" id="412755"/>
    <lineage>
        <taxon>unclassified sequences</taxon>
        <taxon>metagenomes</taxon>
        <taxon>ecological metagenomes</taxon>
    </lineage>
</organism>
<evidence type="ECO:0000259" key="4">
    <source>
        <dbReference type="SMART" id="SM00962"/>
    </source>
</evidence>
<dbReference type="SMART" id="SM00962">
    <property type="entry name" value="SRP54"/>
    <property type="match status" value="1"/>
</dbReference>
<evidence type="ECO:0000259" key="3">
    <source>
        <dbReference type="SMART" id="SM00382"/>
    </source>
</evidence>
<feature type="domain" description="Signal recognition particle SRP54 helical bundle" evidence="5">
    <location>
        <begin position="1"/>
        <end position="70"/>
    </location>
</feature>